<keyword evidence="3" id="KW-1185">Reference proteome</keyword>
<reference evidence="2 3" key="1">
    <citation type="journal article" date="2019" name="Sci. Rep.">
        <title>Orb-weaving spider Araneus ventricosus genome elucidates the spidroin gene catalogue.</title>
        <authorList>
            <person name="Kono N."/>
            <person name="Nakamura H."/>
            <person name="Ohtoshi R."/>
            <person name="Moran D.A.P."/>
            <person name="Shinohara A."/>
            <person name="Yoshida Y."/>
            <person name="Fujiwara M."/>
            <person name="Mori M."/>
            <person name="Tomita M."/>
            <person name="Arakawa K."/>
        </authorList>
    </citation>
    <scope>NUCLEOTIDE SEQUENCE [LARGE SCALE GENOMIC DNA]</scope>
</reference>
<accession>A0A4Y2BR30</accession>
<gene>
    <name evidence="2" type="ORF">AVEN_166776_1</name>
</gene>
<dbReference type="EMBL" id="BGPR01000096">
    <property type="protein sequence ID" value="GBL93736.1"/>
    <property type="molecule type" value="Genomic_DNA"/>
</dbReference>
<comment type="caution">
    <text evidence="2">The sequence shown here is derived from an EMBL/GenBank/DDBJ whole genome shotgun (WGS) entry which is preliminary data.</text>
</comment>
<dbReference type="Proteomes" id="UP000499080">
    <property type="component" value="Unassembled WGS sequence"/>
</dbReference>
<keyword evidence="1" id="KW-0175">Coiled coil</keyword>
<organism evidence="2 3">
    <name type="scientific">Araneus ventricosus</name>
    <name type="common">Orbweaver spider</name>
    <name type="synonym">Epeira ventricosa</name>
    <dbReference type="NCBI Taxonomy" id="182803"/>
    <lineage>
        <taxon>Eukaryota</taxon>
        <taxon>Metazoa</taxon>
        <taxon>Ecdysozoa</taxon>
        <taxon>Arthropoda</taxon>
        <taxon>Chelicerata</taxon>
        <taxon>Arachnida</taxon>
        <taxon>Araneae</taxon>
        <taxon>Araneomorphae</taxon>
        <taxon>Entelegynae</taxon>
        <taxon>Araneoidea</taxon>
        <taxon>Araneidae</taxon>
        <taxon>Araneus</taxon>
    </lineage>
</organism>
<protein>
    <submittedName>
        <fullName evidence="2">Uncharacterized protein</fullName>
    </submittedName>
</protein>
<dbReference type="AlphaFoldDB" id="A0A4Y2BR30"/>
<evidence type="ECO:0000256" key="1">
    <source>
        <dbReference type="SAM" id="Coils"/>
    </source>
</evidence>
<feature type="coiled-coil region" evidence="1">
    <location>
        <begin position="58"/>
        <end position="111"/>
    </location>
</feature>
<evidence type="ECO:0000313" key="3">
    <source>
        <dbReference type="Proteomes" id="UP000499080"/>
    </source>
</evidence>
<evidence type="ECO:0000313" key="2">
    <source>
        <dbReference type="EMBL" id="GBL93736.1"/>
    </source>
</evidence>
<sequence length="151" mass="17865">MSLLFLSSSGTWERIIFYRYGHGIKGKVERYQRLHDWFGRCKTVRDELSKFLDMVNVIKKLSNRIDIARSELESVRELNTDSEISILEDKIKDLEKRNAELDLEISEYTGTTEMFREMMNGLKNENKTIIREDVRTAVEESNRKILDEIKL</sequence>
<proteinExistence type="predicted"/>
<name>A0A4Y2BR30_ARAVE</name>